<dbReference type="EMBL" id="GG738880">
    <property type="protein sequence ID" value="EFC42326.1"/>
    <property type="molecule type" value="Genomic_DNA"/>
</dbReference>
<protein>
    <recommendedName>
        <fullName evidence="6">F-box domain-containing protein</fullName>
    </recommendedName>
</protein>
<dbReference type="Proteomes" id="UP000006671">
    <property type="component" value="Unassembled WGS sequence"/>
</dbReference>
<keyword evidence="3" id="KW-0812">Transmembrane</keyword>
<reference evidence="4 5" key="1">
    <citation type="journal article" date="2010" name="Cell">
        <title>The genome of Naegleria gruberi illuminates early eukaryotic versatility.</title>
        <authorList>
            <person name="Fritz-Laylin L.K."/>
            <person name="Prochnik S.E."/>
            <person name="Ginger M.L."/>
            <person name="Dacks J.B."/>
            <person name="Carpenter M.L."/>
            <person name="Field M.C."/>
            <person name="Kuo A."/>
            <person name="Paredez A."/>
            <person name="Chapman J."/>
            <person name="Pham J."/>
            <person name="Shu S."/>
            <person name="Neupane R."/>
            <person name="Cipriano M."/>
            <person name="Mancuso J."/>
            <person name="Tu H."/>
            <person name="Salamov A."/>
            <person name="Lindquist E."/>
            <person name="Shapiro H."/>
            <person name="Lucas S."/>
            <person name="Grigoriev I.V."/>
            <person name="Cande W.Z."/>
            <person name="Fulton C."/>
            <person name="Rokhsar D.S."/>
            <person name="Dawson S.C."/>
        </authorList>
    </citation>
    <scope>NUCLEOTIDE SEQUENCE [LARGE SCALE GENOMIC DNA]</scope>
    <source>
        <strain evidence="4 5">NEG-M</strain>
    </source>
</reference>
<feature type="region of interest" description="Disordered" evidence="2">
    <location>
        <begin position="1"/>
        <end position="69"/>
    </location>
</feature>
<evidence type="ECO:0000313" key="4">
    <source>
        <dbReference type="EMBL" id="EFC42326.1"/>
    </source>
</evidence>
<dbReference type="AlphaFoldDB" id="D2VLK6"/>
<keyword evidence="3" id="KW-0472">Membrane</keyword>
<dbReference type="VEuPathDB" id="AmoebaDB:NAEGRDRAFT_80459"/>
<dbReference type="InParanoid" id="D2VLK6"/>
<name>D2VLK6_NAEGR</name>
<feature type="transmembrane region" description="Helical" evidence="3">
    <location>
        <begin position="797"/>
        <end position="825"/>
    </location>
</feature>
<dbReference type="OMA" id="CCTFFIS"/>
<evidence type="ECO:0000256" key="3">
    <source>
        <dbReference type="SAM" id="Phobius"/>
    </source>
</evidence>
<keyword evidence="3" id="KW-1133">Transmembrane helix</keyword>
<evidence type="ECO:0000256" key="1">
    <source>
        <dbReference type="SAM" id="Coils"/>
    </source>
</evidence>
<proteinExistence type="predicted"/>
<feature type="compositionally biased region" description="Low complexity" evidence="2">
    <location>
        <begin position="493"/>
        <end position="503"/>
    </location>
</feature>
<dbReference type="RefSeq" id="XP_002675070.1">
    <property type="nucleotide sequence ID" value="XM_002675024.1"/>
</dbReference>
<organism evidence="5">
    <name type="scientific">Naegleria gruberi</name>
    <name type="common">Amoeba</name>
    <dbReference type="NCBI Taxonomy" id="5762"/>
    <lineage>
        <taxon>Eukaryota</taxon>
        <taxon>Discoba</taxon>
        <taxon>Heterolobosea</taxon>
        <taxon>Tetramitia</taxon>
        <taxon>Eutetramitia</taxon>
        <taxon>Vahlkampfiidae</taxon>
        <taxon>Naegleria</taxon>
    </lineage>
</organism>
<dbReference type="OrthoDB" id="10258440at2759"/>
<feature type="transmembrane region" description="Helical" evidence="3">
    <location>
        <begin position="864"/>
        <end position="891"/>
    </location>
</feature>
<evidence type="ECO:0000256" key="2">
    <source>
        <dbReference type="SAM" id="MobiDB-lite"/>
    </source>
</evidence>
<feature type="transmembrane region" description="Helical" evidence="3">
    <location>
        <begin position="768"/>
        <end position="785"/>
    </location>
</feature>
<feature type="transmembrane region" description="Helical" evidence="3">
    <location>
        <begin position="741"/>
        <end position="762"/>
    </location>
</feature>
<sequence>MINNHSSPIASQSHHHNNTSSFEQQNSATTPVHYQSNCNNIHSEALSSSPNSCSSTTTNRKKSIGSTSTEQVFATNIITTPTRQQAIIIATNFNEDDSSYTRSESSDNIVVDVDNIIVDTLDPRQPVDDDNLLATTIHELPTSLRIPSSHQISNLQNQNMYTIPPTTNSTDFATTIIVNNSSPNHQPNETTNHIIELDRLPNPPKRAHPTHPSIYRQTNENFLLTIYSELIYWGKAIAVGHRDNPHSNNEHFIRSIPYLSEYPHHDTIPKQYPRSSTNFHLLLADMLHIILGFLDCASILRFSRCTTYYYHISHANALWDEYIYLECYIKFSKITLPERFANLYNTKPERRRELLQNIDTDENADLDFRQKRLLNAIDKFLTFYQPSKEESLYNKYSELKNEYQQKLVIPHSREIVAIENSDHEITIREVEEEMDEEEAEANQSADESINIETDYDEDINHFFETLNSVFRRDEHSQNLQSIRTTISREDSSKSNNSSNRRNSFMVDESSNIPVPIIINRASTDMPSTPVQIGSNATAFKTDLVIPNKHFSITSEQLENVKICPPEEEQPQVSWFVRCKETISQYYKNFSAEATTKRKAASSHVRHARSAVDRYYSSYCIFRQEKIRNPFIRSRLMKLYINQIKRRYRPITRWINHVKMSSWLLLTIFAVLLFLKLDEYINWPWFVVFAPVLGSSCLSILISLLVWTPTIGWPIVLYRWVSGDAVGFWTAYAYCLTPRGRIVQLIVAILLALTPCCTFFISLFPDVPQYLPCIIVAAACLIWMYTCTQIIYKTGKRVYPYLLFLVWLGMGMFCGAIILKFAIPFFTANVKWYLICSPLYIVVILIIIYQIKLSIDLSAASSKTCVGLIWSMTFFGFMSVIVLTMVLLILRIDEIVKWQYTLIFTPGFLIFLIGLMYYSVRAFTSKLSPTILKNPFSLFTNGMKNNADMDTYIL</sequence>
<evidence type="ECO:0008006" key="6">
    <source>
        <dbReference type="Google" id="ProtNLM"/>
    </source>
</evidence>
<dbReference type="SUPFAM" id="SSF81383">
    <property type="entry name" value="F-box domain"/>
    <property type="match status" value="1"/>
</dbReference>
<dbReference type="InterPro" id="IPR036047">
    <property type="entry name" value="F-box-like_dom_sf"/>
</dbReference>
<feature type="transmembrane region" description="Helical" evidence="3">
    <location>
        <begin position="831"/>
        <end position="852"/>
    </location>
</feature>
<keyword evidence="1" id="KW-0175">Coiled coil</keyword>
<accession>D2VLK6</accession>
<evidence type="ECO:0000313" key="5">
    <source>
        <dbReference type="Proteomes" id="UP000006671"/>
    </source>
</evidence>
<feature type="transmembrane region" description="Helical" evidence="3">
    <location>
        <begin position="653"/>
        <end position="674"/>
    </location>
</feature>
<dbReference type="GeneID" id="8851890"/>
<feature type="transmembrane region" description="Helical" evidence="3">
    <location>
        <begin position="897"/>
        <end position="917"/>
    </location>
</feature>
<feature type="coiled-coil region" evidence="1">
    <location>
        <begin position="420"/>
        <end position="447"/>
    </location>
</feature>
<keyword evidence="5" id="KW-1185">Reference proteome</keyword>
<feature type="compositionally biased region" description="Low complexity" evidence="2">
    <location>
        <begin position="43"/>
        <end position="58"/>
    </location>
</feature>
<feature type="region of interest" description="Disordered" evidence="2">
    <location>
        <begin position="480"/>
        <end position="506"/>
    </location>
</feature>
<feature type="compositionally biased region" description="Polar residues" evidence="2">
    <location>
        <begin position="1"/>
        <end position="42"/>
    </location>
</feature>
<dbReference type="KEGG" id="ngr:NAEGRDRAFT_80459"/>
<feature type="transmembrane region" description="Helical" evidence="3">
    <location>
        <begin position="681"/>
        <end position="704"/>
    </location>
</feature>
<gene>
    <name evidence="4" type="ORF">NAEGRDRAFT_80459</name>
</gene>